<feature type="transmembrane region" description="Helical" evidence="1">
    <location>
        <begin position="87"/>
        <end position="105"/>
    </location>
</feature>
<keyword evidence="1" id="KW-0812">Transmembrane</keyword>
<keyword evidence="1" id="KW-0472">Membrane</keyword>
<feature type="domain" description="SPW repeat-containing integral membrane" evidence="2">
    <location>
        <begin position="35"/>
        <end position="130"/>
    </location>
</feature>
<feature type="transmembrane region" description="Helical" evidence="1">
    <location>
        <begin position="59"/>
        <end position="80"/>
    </location>
</feature>
<evidence type="ECO:0000256" key="1">
    <source>
        <dbReference type="SAM" id="Phobius"/>
    </source>
</evidence>
<gene>
    <name evidence="3" type="ORF">BHQ17_10790</name>
</gene>
<dbReference type="OrthoDB" id="3638638at2"/>
<reference evidence="4" key="1">
    <citation type="submission" date="2016-09" db="EMBL/GenBank/DDBJ databases">
        <authorList>
            <person name="Greninger A.L."/>
            <person name="Jerome K.R."/>
            <person name="Mcnair B."/>
            <person name="Wallis C."/>
            <person name="Fang F."/>
        </authorList>
    </citation>
    <scope>NUCLEOTIDE SEQUENCE [LARGE SCALE GENOMIC DNA]</scope>
    <source>
        <strain evidence="4">M7</strain>
    </source>
</reference>
<dbReference type="InterPro" id="IPR005530">
    <property type="entry name" value="SPW"/>
</dbReference>
<keyword evidence="1" id="KW-1133">Transmembrane helix</keyword>
<dbReference type="AlphaFoldDB" id="A0A1E3RXF3"/>
<evidence type="ECO:0000313" key="3">
    <source>
        <dbReference type="EMBL" id="ODQ94027.1"/>
    </source>
</evidence>
<evidence type="ECO:0000313" key="4">
    <source>
        <dbReference type="Proteomes" id="UP000094243"/>
    </source>
</evidence>
<feature type="transmembrane region" description="Helical" evidence="1">
    <location>
        <begin position="117"/>
        <end position="137"/>
    </location>
</feature>
<accession>A0A1E3RXF3</accession>
<dbReference type="EMBL" id="MIGZ01000051">
    <property type="protein sequence ID" value="ODQ94027.1"/>
    <property type="molecule type" value="Genomic_DNA"/>
</dbReference>
<keyword evidence="4" id="KW-1185">Reference proteome</keyword>
<comment type="caution">
    <text evidence="3">The sequence shown here is derived from an EMBL/GenBank/DDBJ whole genome shotgun (WGS) entry which is preliminary data.</text>
</comment>
<protein>
    <recommendedName>
        <fullName evidence="2">SPW repeat-containing integral membrane domain-containing protein</fullName>
    </recommendedName>
</protein>
<organism evidence="3 4">
    <name type="scientific">Mycolicibacterium holsaticum</name>
    <dbReference type="NCBI Taxonomy" id="152142"/>
    <lineage>
        <taxon>Bacteria</taxon>
        <taxon>Bacillati</taxon>
        <taxon>Actinomycetota</taxon>
        <taxon>Actinomycetes</taxon>
        <taxon>Mycobacteriales</taxon>
        <taxon>Mycobacteriaceae</taxon>
        <taxon>Mycolicibacterium</taxon>
    </lineage>
</organism>
<proteinExistence type="predicted"/>
<dbReference type="RefSeq" id="WP_069405202.1">
    <property type="nucleotide sequence ID" value="NZ_MIGZ01000051.1"/>
</dbReference>
<dbReference type="Pfam" id="PF03779">
    <property type="entry name" value="SPW"/>
    <property type="match status" value="1"/>
</dbReference>
<sequence>MSTPQASIERHPDILALRASYERAAESGAAQATFGLTMLAGLYAAASPWIVGFGATTNLAINDLIVGITIAVLAMGLGVALDRSHGLAWTLPLLGIWLIISPWVVNNVSVSAGTAWSNVLIGVATLLLGVGATYFGVQARQVTRC</sequence>
<feature type="transmembrane region" description="Helical" evidence="1">
    <location>
        <begin position="32"/>
        <end position="53"/>
    </location>
</feature>
<dbReference type="Proteomes" id="UP000094243">
    <property type="component" value="Unassembled WGS sequence"/>
</dbReference>
<evidence type="ECO:0000259" key="2">
    <source>
        <dbReference type="Pfam" id="PF03779"/>
    </source>
</evidence>
<name>A0A1E3RXF3_9MYCO</name>